<dbReference type="EC" id="2.1.1.193" evidence="10"/>
<dbReference type="InterPro" id="IPR029026">
    <property type="entry name" value="tRNA_m1G_MTases_N"/>
</dbReference>
<keyword evidence="4 10" id="KW-0698">rRNA processing</keyword>
<reference evidence="13 14" key="1">
    <citation type="submission" date="2020-08" db="EMBL/GenBank/DDBJ databases">
        <title>Acidobacteriota in marine sediments use diverse sulfur dissimilation pathways.</title>
        <authorList>
            <person name="Wasmund K."/>
        </authorList>
    </citation>
    <scope>NUCLEOTIDE SEQUENCE [LARGE SCALE GENOMIC DNA]</scope>
    <source>
        <strain evidence="13">MAG AM3-A</strain>
    </source>
</reference>
<dbReference type="EMBL" id="JACXWA010000064">
    <property type="protein sequence ID" value="MBD3870497.1"/>
    <property type="molecule type" value="Genomic_DNA"/>
</dbReference>
<dbReference type="PANTHER" id="PTHR30027">
    <property type="entry name" value="RIBOSOMAL RNA SMALL SUBUNIT METHYLTRANSFERASE E"/>
    <property type="match status" value="1"/>
</dbReference>
<dbReference type="Gene3D" id="3.40.1280.10">
    <property type="match status" value="1"/>
</dbReference>
<name>A0A8J7CEL8_9BACT</name>
<accession>A0A8J7CEL8</accession>
<comment type="caution">
    <text evidence="13">The sequence shown here is derived from an EMBL/GenBank/DDBJ whole genome shotgun (WGS) entry which is preliminary data.</text>
</comment>
<dbReference type="InterPro" id="IPR006700">
    <property type="entry name" value="RsmE"/>
</dbReference>
<evidence type="ECO:0000256" key="4">
    <source>
        <dbReference type="ARBA" id="ARBA00022552"/>
    </source>
</evidence>
<comment type="catalytic activity">
    <reaction evidence="9 10">
        <text>uridine(1498) in 16S rRNA + S-adenosyl-L-methionine = N(3)-methyluridine(1498) in 16S rRNA + S-adenosyl-L-homocysteine + H(+)</text>
        <dbReference type="Rhea" id="RHEA:42920"/>
        <dbReference type="Rhea" id="RHEA-COMP:10283"/>
        <dbReference type="Rhea" id="RHEA-COMP:10284"/>
        <dbReference type="ChEBI" id="CHEBI:15378"/>
        <dbReference type="ChEBI" id="CHEBI:57856"/>
        <dbReference type="ChEBI" id="CHEBI:59789"/>
        <dbReference type="ChEBI" id="CHEBI:65315"/>
        <dbReference type="ChEBI" id="CHEBI:74502"/>
        <dbReference type="EC" id="2.1.1.193"/>
    </reaction>
</comment>
<dbReference type="SUPFAM" id="SSF75217">
    <property type="entry name" value="alpha/beta knot"/>
    <property type="match status" value="1"/>
</dbReference>
<keyword evidence="5 10" id="KW-0489">Methyltransferase</keyword>
<dbReference type="AlphaFoldDB" id="A0A8J7CEL8"/>
<keyword evidence="3 10" id="KW-0963">Cytoplasm</keyword>
<organism evidence="13 14">
    <name type="scientific">Candidatus Sulfomarinibacter kjeldsenii</name>
    <dbReference type="NCBI Taxonomy" id="2885994"/>
    <lineage>
        <taxon>Bacteria</taxon>
        <taxon>Pseudomonadati</taxon>
        <taxon>Acidobacteriota</taxon>
        <taxon>Thermoanaerobaculia</taxon>
        <taxon>Thermoanaerobaculales</taxon>
        <taxon>Candidatus Sulfomarinibacteraceae</taxon>
        <taxon>Candidatus Sulfomarinibacter</taxon>
    </lineage>
</organism>
<evidence type="ECO:0000256" key="6">
    <source>
        <dbReference type="ARBA" id="ARBA00022679"/>
    </source>
</evidence>
<proteinExistence type="inferred from homology"/>
<feature type="domain" description="Ribosomal RNA small subunit methyltransferase E PUA-like" evidence="12">
    <location>
        <begin position="22"/>
        <end position="69"/>
    </location>
</feature>
<evidence type="ECO:0000256" key="2">
    <source>
        <dbReference type="ARBA" id="ARBA00005528"/>
    </source>
</evidence>
<comment type="similarity">
    <text evidence="2 10">Belongs to the RNA methyltransferase RsmE family.</text>
</comment>
<dbReference type="PANTHER" id="PTHR30027:SF3">
    <property type="entry name" value="16S RRNA (URACIL(1498)-N(3))-METHYLTRANSFERASE"/>
    <property type="match status" value="1"/>
</dbReference>
<dbReference type="GO" id="GO:0070475">
    <property type="term" value="P:rRNA base methylation"/>
    <property type="evidence" value="ECO:0007669"/>
    <property type="project" value="TreeGrafter"/>
</dbReference>
<evidence type="ECO:0000256" key="1">
    <source>
        <dbReference type="ARBA" id="ARBA00004496"/>
    </source>
</evidence>
<dbReference type="GO" id="GO:0070042">
    <property type="term" value="F:rRNA (uridine-N3-)-methyltransferase activity"/>
    <property type="evidence" value="ECO:0007669"/>
    <property type="project" value="TreeGrafter"/>
</dbReference>
<evidence type="ECO:0000313" key="13">
    <source>
        <dbReference type="EMBL" id="MBD3870497.1"/>
    </source>
</evidence>
<evidence type="ECO:0000256" key="3">
    <source>
        <dbReference type="ARBA" id="ARBA00022490"/>
    </source>
</evidence>
<dbReference type="InterPro" id="IPR046887">
    <property type="entry name" value="RsmE_PUA-like"/>
</dbReference>
<evidence type="ECO:0000256" key="5">
    <source>
        <dbReference type="ARBA" id="ARBA00022603"/>
    </source>
</evidence>
<dbReference type="InterPro" id="IPR015947">
    <property type="entry name" value="PUA-like_sf"/>
</dbReference>
<evidence type="ECO:0000256" key="9">
    <source>
        <dbReference type="ARBA" id="ARBA00047944"/>
    </source>
</evidence>
<protein>
    <recommendedName>
        <fullName evidence="10">Ribosomal RNA small subunit methyltransferase E</fullName>
        <ecNumber evidence="10">2.1.1.193</ecNumber>
    </recommendedName>
</protein>
<evidence type="ECO:0000313" key="14">
    <source>
        <dbReference type="Proteomes" id="UP000598633"/>
    </source>
</evidence>
<dbReference type="SUPFAM" id="SSF88697">
    <property type="entry name" value="PUA domain-like"/>
    <property type="match status" value="1"/>
</dbReference>
<comment type="subcellular location">
    <subcellularLocation>
        <location evidence="1 10">Cytoplasm</location>
    </subcellularLocation>
</comment>
<sequence length="241" mass="26179">MKSVPWLLAASGDLEVGRTVVLDPTEARHLSGALRRRPGDGIVLADGNGAVAEAKLVAIGKGRVEAEILSVRHEPEPEAEGVTLALAMIDNRAMDWAVQKAVEVGVRRFVPIETERTQVRGRDSGARVEHWRRIAMQALKQCRRPRAMTVTEVMPLEALFEGDSERVGGVVADKEGFAVGELPETVGNLLVVGPEGGFTTAEYEFFDRSGWPRLRLGPHILRTETAAVVGGAMMVARVQDR</sequence>
<evidence type="ECO:0000259" key="11">
    <source>
        <dbReference type="Pfam" id="PF04452"/>
    </source>
</evidence>
<evidence type="ECO:0000256" key="8">
    <source>
        <dbReference type="ARBA" id="ARBA00025699"/>
    </source>
</evidence>
<feature type="domain" description="Ribosomal RNA small subunit methyltransferase E methyltransferase" evidence="11">
    <location>
        <begin position="81"/>
        <end position="229"/>
    </location>
</feature>
<keyword evidence="6 10" id="KW-0808">Transferase</keyword>
<dbReference type="InterPro" id="IPR046886">
    <property type="entry name" value="RsmE_MTase_dom"/>
</dbReference>
<dbReference type="GO" id="GO:0005737">
    <property type="term" value="C:cytoplasm"/>
    <property type="evidence" value="ECO:0007669"/>
    <property type="project" value="UniProtKB-SubCell"/>
</dbReference>
<keyword evidence="7 10" id="KW-0949">S-adenosyl-L-methionine</keyword>
<dbReference type="Pfam" id="PF04452">
    <property type="entry name" value="Methyltrans_RNA"/>
    <property type="match status" value="1"/>
</dbReference>
<evidence type="ECO:0000256" key="10">
    <source>
        <dbReference type="PIRNR" id="PIRNR015601"/>
    </source>
</evidence>
<dbReference type="Pfam" id="PF20260">
    <property type="entry name" value="PUA_4"/>
    <property type="match status" value="1"/>
</dbReference>
<evidence type="ECO:0000259" key="12">
    <source>
        <dbReference type="Pfam" id="PF20260"/>
    </source>
</evidence>
<evidence type="ECO:0000256" key="7">
    <source>
        <dbReference type="ARBA" id="ARBA00022691"/>
    </source>
</evidence>
<dbReference type="Proteomes" id="UP000598633">
    <property type="component" value="Unassembled WGS sequence"/>
</dbReference>
<dbReference type="InterPro" id="IPR029028">
    <property type="entry name" value="Alpha/beta_knot_MTases"/>
</dbReference>
<dbReference type="CDD" id="cd18084">
    <property type="entry name" value="RsmE-like"/>
    <property type="match status" value="1"/>
</dbReference>
<dbReference type="NCBIfam" id="TIGR00046">
    <property type="entry name" value="RsmE family RNA methyltransferase"/>
    <property type="match status" value="1"/>
</dbReference>
<gene>
    <name evidence="13" type="ORF">IFJ97_03970</name>
</gene>
<comment type="function">
    <text evidence="8 10">Specifically methylates the N3 position of the uracil ring of uridine 1498 (m3U1498) in 16S rRNA. Acts on the fully assembled 30S ribosomal subunit.</text>
</comment>
<dbReference type="PIRSF" id="PIRSF015601">
    <property type="entry name" value="MTase_slr0722"/>
    <property type="match status" value="1"/>
</dbReference>